<feature type="region of interest" description="Disordered" evidence="1">
    <location>
        <begin position="424"/>
        <end position="445"/>
    </location>
</feature>
<dbReference type="PROSITE" id="PS51257">
    <property type="entry name" value="PROKAR_LIPOPROTEIN"/>
    <property type="match status" value="1"/>
</dbReference>
<dbReference type="PANTHER" id="PTHR46580:SF2">
    <property type="entry name" value="MAM DOMAIN-CONTAINING PROTEIN"/>
    <property type="match status" value="1"/>
</dbReference>
<dbReference type="PANTHER" id="PTHR46580">
    <property type="entry name" value="SENSOR KINASE-RELATED"/>
    <property type="match status" value="1"/>
</dbReference>
<dbReference type="InterPro" id="IPR028994">
    <property type="entry name" value="Integrin_alpha_N"/>
</dbReference>
<dbReference type="EMBL" id="JAQNDN010000028">
    <property type="protein sequence ID" value="MDC0675939.1"/>
    <property type="molecule type" value="Genomic_DNA"/>
</dbReference>
<keyword evidence="3" id="KW-1185">Reference proteome</keyword>
<accession>A0ABT5BP43</accession>
<protein>
    <submittedName>
        <fullName evidence="2">VCBS repeat-containing protein</fullName>
    </submittedName>
</protein>
<dbReference type="Gene3D" id="2.130.10.130">
    <property type="entry name" value="Integrin alpha, N-terminal"/>
    <property type="match status" value="2"/>
</dbReference>
<name>A0ABT5BP43_9BACT</name>
<reference evidence="2 3" key="1">
    <citation type="submission" date="2022-11" db="EMBL/GenBank/DDBJ databases">
        <title>Minimal conservation of predation-associated metabolite biosynthetic gene clusters underscores biosynthetic potential of Myxococcota including descriptions for ten novel species: Archangium lansinium sp. nov., Myxococcus landrumus sp. nov., Nannocystis bai.</title>
        <authorList>
            <person name="Ahearne A."/>
            <person name="Stevens C."/>
            <person name="Dowd S."/>
        </authorList>
    </citation>
    <scope>NUCLEOTIDE SEQUENCE [LARGE SCALE GENOMIC DNA]</scope>
    <source>
        <strain evidence="2 3">NCELM</strain>
    </source>
</reference>
<feature type="compositionally biased region" description="Acidic residues" evidence="1">
    <location>
        <begin position="424"/>
        <end position="433"/>
    </location>
</feature>
<organism evidence="2 3">
    <name type="scientific">Nannocystis radixulma</name>
    <dbReference type="NCBI Taxonomy" id="2995305"/>
    <lineage>
        <taxon>Bacteria</taxon>
        <taxon>Pseudomonadati</taxon>
        <taxon>Myxococcota</taxon>
        <taxon>Polyangia</taxon>
        <taxon>Nannocystales</taxon>
        <taxon>Nannocystaceae</taxon>
        <taxon>Nannocystis</taxon>
    </lineage>
</organism>
<dbReference type="SUPFAM" id="SSF69318">
    <property type="entry name" value="Integrin alpha N-terminal domain"/>
    <property type="match status" value="1"/>
</dbReference>
<evidence type="ECO:0000313" key="2">
    <source>
        <dbReference type="EMBL" id="MDC0675939.1"/>
    </source>
</evidence>
<evidence type="ECO:0000313" key="3">
    <source>
        <dbReference type="Proteomes" id="UP001217838"/>
    </source>
</evidence>
<proteinExistence type="predicted"/>
<comment type="caution">
    <text evidence="2">The sequence shown here is derived from an EMBL/GenBank/DDBJ whole genome shotgun (WGS) entry which is preliminary data.</text>
</comment>
<evidence type="ECO:0000256" key="1">
    <source>
        <dbReference type="SAM" id="MobiDB-lite"/>
    </source>
</evidence>
<sequence>MLLRPPLAALALVVACGDEVAPSPSSPECGDGISVDGEVCLQSERKPGTFGGGVFLAGDFDGDGSRDYYVDGNGYSGMYLLVREASRAWEVVHRSEFRGEDGLEHTVYRASARDFDDDGFTDLLTLMQYEYWSFDVQSIAFGGIVLHTRPGYEFDYERQLFWEYRPEFHGDPENRFDGAFGDFDGDGASELVFATNLHQAYLFRVQPDAPAGQMLQLDQELDLGPFAAQDNIVTVVVDLEADGRDDLVLVDGVGRVWTLRSDAQGVLTPGTLTDAPVLPALAGTVLARDVDRDGVVDLVGATTTRRMGELTPGELAIARGDAAGGFMQIAAWTEPEGPTQTSSPFGPQLCYVHLVLLDLDASGYPALVYALPEARKLIVHPQVGRTLGAETVELPLDLEPAGIFADPQEDGSVDLLVSLWADDNGTEDDESDDVGPFIDRYRVDP</sequence>
<dbReference type="RefSeq" id="WP_272011634.1">
    <property type="nucleotide sequence ID" value="NZ_JAQNDN010000028.1"/>
</dbReference>
<gene>
    <name evidence="2" type="ORF">POL58_49875</name>
</gene>
<dbReference type="Proteomes" id="UP001217838">
    <property type="component" value="Unassembled WGS sequence"/>
</dbReference>